<proteinExistence type="inferred from homology"/>
<dbReference type="NCBIfam" id="TIGR01250">
    <property type="entry name" value="pro_imino_pep_2"/>
    <property type="match status" value="1"/>
</dbReference>
<dbReference type="PIRSF" id="PIRSF005539">
    <property type="entry name" value="Pept_S33_TRI_F1"/>
    <property type="match status" value="1"/>
</dbReference>
<protein>
    <submittedName>
        <fullName evidence="6">Proline iminopeptidase</fullName>
    </submittedName>
</protein>
<evidence type="ECO:0000256" key="1">
    <source>
        <dbReference type="ARBA" id="ARBA00010088"/>
    </source>
</evidence>
<dbReference type="OrthoDB" id="9773293at2"/>
<dbReference type="STRING" id="45074.Lsan_0829"/>
<sequence>MILNEYCSSAQCSVIGGAITYTIVNEHAEGLPLIVVHGGPGTPHNYLASLASFLPERPVIFYDQLDCGLSDKTNNPQWWHIERFVDEIEKLSQHLGLQQFNLYAHSAGTMYAFDYALACPDKITNLVLASPVLSINAYLAYMLELLATFPENIRTVLRMAMEQNETDTLELMEATAYFAEHHMCRLPVWPDEMFESSVNTNIQLRNHMWGCNDFLITGNLKEYERLSCLSEFKVRTLITVGQHDFISPTSCKKYTELMDNAQLAIIQDASHNPHIEQPRLYADVLCSWLAGTQKYSF</sequence>
<dbReference type="PANTHER" id="PTHR43798:SF33">
    <property type="entry name" value="HYDROLASE, PUTATIVE (AFU_ORTHOLOGUE AFUA_2G14860)-RELATED"/>
    <property type="match status" value="1"/>
</dbReference>
<evidence type="ECO:0000256" key="2">
    <source>
        <dbReference type="ARBA" id="ARBA00022801"/>
    </source>
</evidence>
<evidence type="ECO:0000313" key="7">
    <source>
        <dbReference type="Proteomes" id="UP000054703"/>
    </source>
</evidence>
<dbReference type="EMBL" id="LNYU01000017">
    <property type="protein sequence ID" value="KTD65313.1"/>
    <property type="molecule type" value="Genomic_DNA"/>
</dbReference>
<dbReference type="AlphaFoldDB" id="A0A0W0Z895"/>
<accession>A0A0W0Z895</accession>
<feature type="active site" evidence="4">
    <location>
        <position position="244"/>
    </location>
</feature>
<comment type="similarity">
    <text evidence="1">Belongs to the peptidase S33 family.</text>
</comment>
<dbReference type="GO" id="GO:0008233">
    <property type="term" value="F:peptidase activity"/>
    <property type="evidence" value="ECO:0007669"/>
    <property type="project" value="InterPro"/>
</dbReference>
<name>A0A0W0Z895_9GAMM</name>
<dbReference type="InterPro" id="IPR000073">
    <property type="entry name" value="AB_hydrolase_1"/>
</dbReference>
<dbReference type="PANTHER" id="PTHR43798">
    <property type="entry name" value="MONOACYLGLYCEROL LIPASE"/>
    <property type="match status" value="1"/>
</dbReference>
<gene>
    <name evidence="6" type="primary">pip</name>
    <name evidence="6" type="ORF">Lsan_0829</name>
</gene>
<evidence type="ECO:0000256" key="3">
    <source>
        <dbReference type="PIRNR" id="PIRNR005539"/>
    </source>
</evidence>
<keyword evidence="7" id="KW-1185">Reference proteome</keyword>
<comment type="caution">
    <text evidence="6">The sequence shown here is derived from an EMBL/GenBank/DDBJ whole genome shotgun (WGS) entry which is preliminary data.</text>
</comment>
<dbReference type="RefSeq" id="WP_058513275.1">
    <property type="nucleotide sequence ID" value="NZ_CAAAIH010000017.1"/>
</dbReference>
<reference evidence="6 7" key="1">
    <citation type="submission" date="2015-11" db="EMBL/GenBank/DDBJ databases">
        <title>Genomic analysis of 38 Legionella species identifies large and diverse effector repertoires.</title>
        <authorList>
            <person name="Burstein D."/>
            <person name="Amaro F."/>
            <person name="Zusman T."/>
            <person name="Lifshitz Z."/>
            <person name="Cohen O."/>
            <person name="Gilbert J.A."/>
            <person name="Pupko T."/>
            <person name="Shuman H.A."/>
            <person name="Segal G."/>
        </authorList>
    </citation>
    <scope>NUCLEOTIDE SEQUENCE [LARGE SCALE GENOMIC DNA]</scope>
    <source>
        <strain evidence="6 7">SC-63-C7</strain>
    </source>
</reference>
<dbReference type="GO" id="GO:0006508">
    <property type="term" value="P:proteolysis"/>
    <property type="evidence" value="ECO:0007669"/>
    <property type="project" value="InterPro"/>
</dbReference>
<dbReference type="GO" id="GO:0016020">
    <property type="term" value="C:membrane"/>
    <property type="evidence" value="ECO:0007669"/>
    <property type="project" value="TreeGrafter"/>
</dbReference>
<feature type="domain" description="AB hydrolase-1" evidence="5">
    <location>
        <begin position="32"/>
        <end position="278"/>
    </location>
</feature>
<evidence type="ECO:0000313" key="6">
    <source>
        <dbReference type="EMBL" id="KTD65313.1"/>
    </source>
</evidence>
<dbReference type="InterPro" id="IPR005945">
    <property type="entry name" value="Pro_imino_pep"/>
</dbReference>
<evidence type="ECO:0000256" key="4">
    <source>
        <dbReference type="PIRSR" id="PIRSR005539-1"/>
    </source>
</evidence>
<dbReference type="Proteomes" id="UP000054703">
    <property type="component" value="Unassembled WGS sequence"/>
</dbReference>
<keyword evidence="2 3" id="KW-0378">Hydrolase</keyword>
<feature type="active site" description="Nucleophile" evidence="4">
    <location>
        <position position="106"/>
    </location>
</feature>
<dbReference type="SUPFAM" id="SSF53474">
    <property type="entry name" value="alpha/beta-Hydrolases"/>
    <property type="match status" value="1"/>
</dbReference>
<evidence type="ECO:0000259" key="5">
    <source>
        <dbReference type="Pfam" id="PF00561"/>
    </source>
</evidence>
<feature type="active site" description="Proton donor" evidence="4">
    <location>
        <position position="271"/>
    </location>
</feature>
<dbReference type="InterPro" id="IPR050266">
    <property type="entry name" value="AB_hydrolase_sf"/>
</dbReference>
<dbReference type="PRINTS" id="PR00793">
    <property type="entry name" value="PROAMNOPTASE"/>
</dbReference>
<organism evidence="6 7">
    <name type="scientific">Legionella santicrucis</name>
    <dbReference type="NCBI Taxonomy" id="45074"/>
    <lineage>
        <taxon>Bacteria</taxon>
        <taxon>Pseudomonadati</taxon>
        <taxon>Pseudomonadota</taxon>
        <taxon>Gammaproteobacteria</taxon>
        <taxon>Legionellales</taxon>
        <taxon>Legionellaceae</taxon>
        <taxon>Legionella</taxon>
    </lineage>
</organism>
<dbReference type="Gene3D" id="3.40.50.1820">
    <property type="entry name" value="alpha/beta hydrolase"/>
    <property type="match status" value="1"/>
</dbReference>
<dbReference type="PATRIC" id="fig|45074.5.peg.868"/>
<dbReference type="InterPro" id="IPR029058">
    <property type="entry name" value="AB_hydrolase_fold"/>
</dbReference>
<dbReference type="InterPro" id="IPR002410">
    <property type="entry name" value="Peptidase_S33"/>
</dbReference>
<dbReference type="Pfam" id="PF00561">
    <property type="entry name" value="Abhydrolase_1"/>
    <property type="match status" value="1"/>
</dbReference>